<accession>X1KMR5</accession>
<sequence>QPNINIGEYAGKNLKEKNWPEFRSQNKKSVLMR</sequence>
<evidence type="ECO:0000313" key="1">
    <source>
        <dbReference type="EMBL" id="GAH83348.1"/>
    </source>
</evidence>
<feature type="non-terminal residue" evidence="1">
    <location>
        <position position="1"/>
    </location>
</feature>
<reference evidence="1" key="1">
    <citation type="journal article" date="2014" name="Front. Microbiol.">
        <title>High frequency of phylogenetically diverse reductive dehalogenase-homologous genes in deep subseafloor sedimentary metagenomes.</title>
        <authorList>
            <person name="Kawai M."/>
            <person name="Futagami T."/>
            <person name="Toyoda A."/>
            <person name="Takaki Y."/>
            <person name="Nishi S."/>
            <person name="Hori S."/>
            <person name="Arai W."/>
            <person name="Tsubouchi T."/>
            <person name="Morono Y."/>
            <person name="Uchiyama I."/>
            <person name="Ito T."/>
            <person name="Fujiyama A."/>
            <person name="Inagaki F."/>
            <person name="Takami H."/>
        </authorList>
    </citation>
    <scope>NUCLEOTIDE SEQUENCE</scope>
    <source>
        <strain evidence="1">Expedition CK06-06</strain>
    </source>
</reference>
<comment type="caution">
    <text evidence="1">The sequence shown here is derived from an EMBL/GenBank/DDBJ whole genome shotgun (WGS) entry which is preliminary data.</text>
</comment>
<organism evidence="1">
    <name type="scientific">marine sediment metagenome</name>
    <dbReference type="NCBI Taxonomy" id="412755"/>
    <lineage>
        <taxon>unclassified sequences</taxon>
        <taxon>metagenomes</taxon>
        <taxon>ecological metagenomes</taxon>
    </lineage>
</organism>
<proteinExistence type="predicted"/>
<name>X1KMR5_9ZZZZ</name>
<dbReference type="AlphaFoldDB" id="X1KMR5"/>
<gene>
    <name evidence="1" type="ORF">S03H2_68420</name>
</gene>
<dbReference type="EMBL" id="BARU01044982">
    <property type="protein sequence ID" value="GAH83348.1"/>
    <property type="molecule type" value="Genomic_DNA"/>
</dbReference>
<protein>
    <submittedName>
        <fullName evidence="1">Uncharacterized protein</fullName>
    </submittedName>
</protein>